<dbReference type="OrthoDB" id="3552888at2759"/>
<evidence type="ECO:0008006" key="4">
    <source>
        <dbReference type="Google" id="ProtNLM"/>
    </source>
</evidence>
<dbReference type="PANTHER" id="PTHR35605:SF1">
    <property type="entry name" value="ECP2 EFFECTOR PROTEIN DOMAIN-CONTAINING PROTEIN-RELATED"/>
    <property type="match status" value="1"/>
</dbReference>
<sequence length="233" mass="25296">MQIKNISLLSLAAMAVKGATVDKDVNGPMGVEGFDLTAIEWEVQAHPGGENLTLTGTVEEVLKELRTINPNYDQDFGVTSLTSTEAIDVAIESAVTQADDTFKDAPVNCAGYDDADRKRLAQGARYLLDVKGKPTRGPGPGSCGRVSCSYNSAIYWCNMVSGCFLPMLCDINDKTDNVGTIQDSKAKTLNSFKEISDGAYYVIEKCYRGVGTLVSGRAFHKDNWTVVARWDRC</sequence>
<protein>
    <recommendedName>
        <fullName evidence="4">Ecp2 effector protein domain-containing protein</fullName>
    </recommendedName>
</protein>
<feature type="signal peptide" evidence="1">
    <location>
        <begin position="1"/>
        <end position="18"/>
    </location>
</feature>
<proteinExistence type="predicted"/>
<gene>
    <name evidence="2" type="ORF">CNYM01_06990</name>
</gene>
<dbReference type="EMBL" id="JEMN01001075">
    <property type="protein sequence ID" value="KXH49274.1"/>
    <property type="molecule type" value="Genomic_DNA"/>
</dbReference>
<dbReference type="AlphaFoldDB" id="A0A135TMB6"/>
<evidence type="ECO:0000313" key="2">
    <source>
        <dbReference type="EMBL" id="KXH49274.1"/>
    </source>
</evidence>
<comment type="caution">
    <text evidence="2">The sequence shown here is derived from an EMBL/GenBank/DDBJ whole genome shotgun (WGS) entry which is preliminary data.</text>
</comment>
<organism evidence="2 3">
    <name type="scientific">Colletotrichum nymphaeae SA-01</name>
    <dbReference type="NCBI Taxonomy" id="1460502"/>
    <lineage>
        <taxon>Eukaryota</taxon>
        <taxon>Fungi</taxon>
        <taxon>Dikarya</taxon>
        <taxon>Ascomycota</taxon>
        <taxon>Pezizomycotina</taxon>
        <taxon>Sordariomycetes</taxon>
        <taxon>Hypocreomycetidae</taxon>
        <taxon>Glomerellales</taxon>
        <taxon>Glomerellaceae</taxon>
        <taxon>Colletotrichum</taxon>
        <taxon>Colletotrichum acutatum species complex</taxon>
    </lineage>
</organism>
<evidence type="ECO:0000313" key="3">
    <source>
        <dbReference type="Proteomes" id="UP000070054"/>
    </source>
</evidence>
<keyword evidence="1" id="KW-0732">Signal</keyword>
<dbReference type="Proteomes" id="UP000070054">
    <property type="component" value="Unassembled WGS sequence"/>
</dbReference>
<reference evidence="2 3" key="1">
    <citation type="submission" date="2014-02" db="EMBL/GenBank/DDBJ databases">
        <title>The genome sequence of Colletotrichum nymphaeae SA-01.</title>
        <authorList>
            <person name="Baroncelli R."/>
            <person name="Thon M.R."/>
        </authorList>
    </citation>
    <scope>NUCLEOTIDE SEQUENCE [LARGE SCALE GENOMIC DNA]</scope>
    <source>
        <strain evidence="2 3">SA-01</strain>
    </source>
</reference>
<dbReference type="PANTHER" id="PTHR35605">
    <property type="entry name" value="ECP2 EFFECTOR PROTEIN DOMAIN-CONTAINING PROTEIN-RELATED"/>
    <property type="match status" value="1"/>
</dbReference>
<accession>A0A135TMB6</accession>
<evidence type="ECO:0000256" key="1">
    <source>
        <dbReference type="SAM" id="SignalP"/>
    </source>
</evidence>
<name>A0A135TMB6_9PEZI</name>
<keyword evidence="3" id="KW-1185">Reference proteome</keyword>
<feature type="chain" id="PRO_5007803952" description="Ecp2 effector protein domain-containing protein" evidence="1">
    <location>
        <begin position="19"/>
        <end position="233"/>
    </location>
</feature>